<dbReference type="PANTHER" id="PTHR11803">
    <property type="entry name" value="2-IMINOBUTANOATE/2-IMINOPROPANOATE DEAMINASE RIDA"/>
    <property type="match status" value="1"/>
</dbReference>
<dbReference type="AlphaFoldDB" id="A0A915AK98"/>
<dbReference type="PROSITE" id="PS01094">
    <property type="entry name" value="UPF0076"/>
    <property type="match status" value="1"/>
</dbReference>
<dbReference type="GO" id="GO:0019239">
    <property type="term" value="F:deaminase activity"/>
    <property type="evidence" value="ECO:0007669"/>
    <property type="project" value="TreeGrafter"/>
</dbReference>
<dbReference type="Gene3D" id="3.30.1330.40">
    <property type="entry name" value="RutC-like"/>
    <property type="match status" value="1"/>
</dbReference>
<dbReference type="Pfam" id="PF01042">
    <property type="entry name" value="Ribonuc_L-PSP"/>
    <property type="match status" value="1"/>
</dbReference>
<dbReference type="SUPFAM" id="SSF55298">
    <property type="entry name" value="YjgF-like"/>
    <property type="match status" value="1"/>
</dbReference>
<keyword evidence="2" id="KW-1185">Reference proteome</keyword>
<evidence type="ECO:0000313" key="2">
    <source>
        <dbReference type="Proteomes" id="UP000887569"/>
    </source>
</evidence>
<dbReference type="GO" id="GO:0005739">
    <property type="term" value="C:mitochondrion"/>
    <property type="evidence" value="ECO:0007669"/>
    <property type="project" value="TreeGrafter"/>
</dbReference>
<dbReference type="InterPro" id="IPR006175">
    <property type="entry name" value="YjgF/YER057c/UK114"/>
</dbReference>
<proteinExistence type="inferred from homology"/>
<organism evidence="2 3">
    <name type="scientific">Parascaris univalens</name>
    <name type="common">Nematode worm</name>
    <dbReference type="NCBI Taxonomy" id="6257"/>
    <lineage>
        <taxon>Eukaryota</taxon>
        <taxon>Metazoa</taxon>
        <taxon>Ecdysozoa</taxon>
        <taxon>Nematoda</taxon>
        <taxon>Chromadorea</taxon>
        <taxon>Rhabditida</taxon>
        <taxon>Spirurina</taxon>
        <taxon>Ascaridomorpha</taxon>
        <taxon>Ascaridoidea</taxon>
        <taxon>Ascarididae</taxon>
        <taxon>Parascaris</taxon>
    </lineage>
</organism>
<accession>A0A915AK98</accession>
<dbReference type="PANTHER" id="PTHR11803:SF39">
    <property type="entry name" value="2-IMINOBUTANOATE_2-IMINOPROPANOATE DEAMINASE"/>
    <property type="match status" value="1"/>
</dbReference>
<dbReference type="WBParaSite" id="PgR007_g212_t01">
    <property type="protein sequence ID" value="PgR007_g212_t01"/>
    <property type="gene ID" value="PgR007_g212"/>
</dbReference>
<dbReference type="Proteomes" id="UP000887569">
    <property type="component" value="Unplaced"/>
</dbReference>
<evidence type="ECO:0000256" key="1">
    <source>
        <dbReference type="ARBA" id="ARBA00010552"/>
    </source>
</evidence>
<protein>
    <submittedName>
        <fullName evidence="3">Uncharacterized protein</fullName>
    </submittedName>
</protein>
<dbReference type="InterPro" id="IPR035959">
    <property type="entry name" value="RutC-like_sf"/>
</dbReference>
<reference evidence="3" key="1">
    <citation type="submission" date="2022-11" db="UniProtKB">
        <authorList>
            <consortium name="WormBaseParasite"/>
        </authorList>
    </citation>
    <scope>IDENTIFICATION</scope>
</reference>
<dbReference type="CDD" id="cd00448">
    <property type="entry name" value="YjgF_YER057c_UK114_family"/>
    <property type="match status" value="1"/>
</dbReference>
<name>A0A915AK98_PARUN</name>
<dbReference type="GO" id="GO:0005829">
    <property type="term" value="C:cytosol"/>
    <property type="evidence" value="ECO:0007669"/>
    <property type="project" value="TreeGrafter"/>
</dbReference>
<dbReference type="NCBIfam" id="TIGR00004">
    <property type="entry name" value="Rid family detoxifying hydrolase"/>
    <property type="match status" value="1"/>
</dbReference>
<dbReference type="FunFam" id="3.30.1330.40:FF:000001">
    <property type="entry name" value="L-PSP family endoribonuclease"/>
    <property type="match status" value="1"/>
</dbReference>
<comment type="similarity">
    <text evidence="1">Belongs to the RutC family.</text>
</comment>
<sequence length="175" mass="19050">MYEQKKKPCATGKAMWTLEPLELEPQISRNSEVAQRNLRQMATVARKIISTPKAPAALGPYSQGVLVDKTLYISGSLGLVPETGKFLGDGIKEQTEQSLKNIGAILEAAGSSYDNVVKTTVLLADMNDFNTVNEVYKTFFTKHFPARCAYQVAALPKNARVEIEAVAIVGEVTDA</sequence>
<dbReference type="InterPro" id="IPR019897">
    <property type="entry name" value="RidA_CS"/>
</dbReference>
<dbReference type="InterPro" id="IPR006056">
    <property type="entry name" value="RidA"/>
</dbReference>
<evidence type="ECO:0000313" key="3">
    <source>
        <dbReference type="WBParaSite" id="PgR007_g212_t01"/>
    </source>
</evidence>